<dbReference type="EMBL" id="CAXJRC010000046">
    <property type="protein sequence ID" value="CAL2108677.1"/>
    <property type="molecule type" value="Genomic_DNA"/>
</dbReference>
<reference evidence="1 2" key="1">
    <citation type="submission" date="2024-05" db="EMBL/GenBank/DDBJ databases">
        <authorList>
            <person name="Duchaud E."/>
        </authorList>
    </citation>
    <scope>NUCLEOTIDE SEQUENCE [LARGE SCALE GENOMIC DNA]</scope>
    <source>
        <strain evidence="1">Ena-SAMPLE-TAB-13-05-2024-13:56:06:370-140305</strain>
    </source>
</reference>
<organism evidence="1 2">
    <name type="scientific">Tenacibaculum vairaonense</name>
    <dbReference type="NCBI Taxonomy" id="3137860"/>
    <lineage>
        <taxon>Bacteria</taxon>
        <taxon>Pseudomonadati</taxon>
        <taxon>Bacteroidota</taxon>
        <taxon>Flavobacteriia</taxon>
        <taxon>Flavobacteriales</taxon>
        <taxon>Flavobacteriaceae</taxon>
        <taxon>Tenacibaculum</taxon>
    </lineage>
</organism>
<name>A0ABP1FKQ1_9FLAO</name>
<dbReference type="Proteomes" id="UP001497602">
    <property type="component" value="Unassembled WGS sequence"/>
</dbReference>
<gene>
    <name evidence="1" type="ORF">T190115A13A_90023</name>
</gene>
<keyword evidence="2" id="KW-1185">Reference proteome</keyword>
<evidence type="ECO:0000313" key="1">
    <source>
        <dbReference type="EMBL" id="CAL2108677.1"/>
    </source>
</evidence>
<comment type="caution">
    <text evidence="1">The sequence shown here is derived from an EMBL/GenBank/DDBJ whole genome shotgun (WGS) entry which is preliminary data.</text>
</comment>
<sequence length="226" mass="26782">MKYYSLEYNKDRKIIGVSPQSQTGHVGDIQQDFIPFEGLINFDFNLPEPILEKKAKLTSYINVVMISGQFLVIDDDFLCLLKEFNIGNNQSWKLKVWQEKKLIKKYNLFFLNDIKQNDYINYSKSKFYIGTYSDFNYKGDTIKVESYKDLLIKREKITQKSQKLWLREEKIVFDLRGVKEDMFKIMNSPRSGYYISERLKEAIEEKNLTGMSFTEIGDLKNVEVIY</sequence>
<proteinExistence type="predicted"/>
<evidence type="ECO:0000313" key="2">
    <source>
        <dbReference type="Proteomes" id="UP001497602"/>
    </source>
</evidence>
<protein>
    <submittedName>
        <fullName evidence="1">Uncharacterized protein</fullName>
    </submittedName>
</protein>
<accession>A0ABP1FKQ1</accession>
<dbReference type="RefSeq" id="WP_348740273.1">
    <property type="nucleotide sequence ID" value="NZ_CAXJRC010000046.1"/>
</dbReference>